<dbReference type="Proteomes" id="UP001217610">
    <property type="component" value="Unassembled WGS sequence"/>
</dbReference>
<organism evidence="1 2">
    <name type="scientific">Pseudomonas idahonensis</name>
    <dbReference type="NCBI Taxonomy" id="2942628"/>
    <lineage>
        <taxon>Bacteria</taxon>
        <taxon>Pseudomonadati</taxon>
        <taxon>Pseudomonadota</taxon>
        <taxon>Gammaproteobacteria</taxon>
        <taxon>Pseudomonadales</taxon>
        <taxon>Pseudomonadaceae</taxon>
        <taxon>Pseudomonas</taxon>
    </lineage>
</organism>
<reference evidence="1 2" key="1">
    <citation type="submission" date="2022-05" db="EMBL/GenBank/DDBJ databases">
        <title>Novel Pseudomonas spp. Isolated from a Rainbow Trout Aquaculture Facility.</title>
        <authorList>
            <person name="Testerman T."/>
            <person name="Graf J."/>
        </authorList>
    </citation>
    <scope>NUCLEOTIDE SEQUENCE [LARGE SCALE GENOMIC DNA]</scope>
    <source>
        <strain evidence="1 2">ID357</strain>
    </source>
</reference>
<dbReference type="Pfam" id="PF11072">
    <property type="entry name" value="DUF2859"/>
    <property type="match status" value="1"/>
</dbReference>
<dbReference type="RefSeq" id="WP_273922903.1">
    <property type="nucleotide sequence ID" value="NZ_JAMDGR010000004.1"/>
</dbReference>
<dbReference type="InterPro" id="IPR021300">
    <property type="entry name" value="Integr_conj_element_PFL4695"/>
</dbReference>
<keyword evidence="2" id="KW-1185">Reference proteome</keyword>
<evidence type="ECO:0000313" key="2">
    <source>
        <dbReference type="Proteomes" id="UP001217610"/>
    </source>
</evidence>
<sequence>MRLHLQALASNITLVVITLLTHPVVTAAPPSSLIVVEDRGGISALPYYHALDPEQEDADGFRSPSVNPLVVTIDPVSEASMLPARSILLSPGRVVRKAIKAPGLMPLFLVGDDEHSRAWLRQRGAALQELGAVGLVVNVATPQALAELRSEAPELKLIPTTADDMVERLGLEHYPVLITPTGIEQ</sequence>
<gene>
    <name evidence="1" type="ORF">M5G25_10970</name>
</gene>
<accession>A0ABT5Q3U8</accession>
<dbReference type="EMBL" id="JAMDGR010000004">
    <property type="protein sequence ID" value="MDD1148813.1"/>
    <property type="molecule type" value="Genomic_DNA"/>
</dbReference>
<evidence type="ECO:0000313" key="1">
    <source>
        <dbReference type="EMBL" id="MDD1148813.1"/>
    </source>
</evidence>
<comment type="caution">
    <text evidence="1">The sequence shown here is derived from an EMBL/GenBank/DDBJ whole genome shotgun (WGS) entry which is preliminary data.</text>
</comment>
<proteinExistence type="predicted"/>
<dbReference type="NCBIfam" id="TIGR03765">
    <property type="entry name" value="ICE_PFL_4695"/>
    <property type="match status" value="1"/>
</dbReference>
<name>A0ABT5Q3U8_9PSED</name>
<protein>
    <submittedName>
        <fullName evidence="1">Integrating conjugative element protein</fullName>
    </submittedName>
</protein>